<keyword evidence="6" id="KW-0472">Membrane</keyword>
<dbReference type="Gene3D" id="1.25.10.10">
    <property type="entry name" value="Leucine-rich Repeat Variant"/>
    <property type="match status" value="2"/>
</dbReference>
<dbReference type="InterPro" id="IPR029240">
    <property type="entry name" value="MMS19_N"/>
</dbReference>
<keyword evidence="5" id="KW-0963">Cytoplasm</keyword>
<keyword evidence="4 5" id="KW-0539">Nucleus</keyword>
<keyword evidence="5" id="KW-0234">DNA repair</keyword>
<dbReference type="InterPro" id="IPR024687">
    <property type="entry name" value="MMS19_C"/>
</dbReference>
<evidence type="ECO:0000256" key="6">
    <source>
        <dbReference type="SAM" id="Phobius"/>
    </source>
</evidence>
<evidence type="ECO:0000256" key="5">
    <source>
        <dbReference type="RuleBase" id="RU367072"/>
    </source>
</evidence>
<dbReference type="Pfam" id="PF12460">
    <property type="entry name" value="MMS19_C"/>
    <property type="match status" value="1"/>
</dbReference>
<evidence type="ECO:0000256" key="4">
    <source>
        <dbReference type="ARBA" id="ARBA00023242"/>
    </source>
</evidence>
<accession>A0ABY7FN79</accession>
<evidence type="ECO:0000256" key="1">
    <source>
        <dbReference type="ARBA" id="ARBA00004123"/>
    </source>
</evidence>
<sequence length="944" mass="104149">MTVVGSSLAAYSWPGNFFSLLVQFISIKLLKFLSSLLLLTATVAELIYLNTVLSAVFYDSMRSFNMAASVASLIENYISGFDDSASKSVANDLTSGSTSLSSIVENLGPFLTNKETNVRARATRLIADILHNIPRDFFNDKEVGLLCTYLCERLVDHHSLQPHALFGILALSKSSHLTSGAIEAICRTVFKEVHCQSLAQADRRTVYNLFLTLLTTRLEDVQKLGADFVYGYLQAMDTEKDPRNLVLAFTCARVVIQNLPLGVFVEEMFEVVSCYFPIDFSPSAADPSGISKEDLIFSLRGCLAATPKFAQFCLPLLMEKLTSDLKSAKIDSLQTLAECAKSYGAENLYEFQTSFFSCIKKEIFLSSDPAIEEAGLSALQSMVAAIANCKGHLLQPELMLMLSTGRILQAVALGSELACAQIVRSAVPLLVEAYNKHTQTTPKHNVIIVLNGFLDPNPMISAYKTHLLDLYKRSVEDENNSIQLLGIRGYRSISMATGDNLTTEDISNIAQQLVNKVVENSFEINTRHCRDEPMSVDGSSQLDKTGVLEVLPPITRGQMCLKLVTDVLYKMLNNPDFIELYCPLSKCLAKLSEACSPDTDCTNTLTAGVRIVHDLVTSKCRCARWYQALCGDLVLANLAEFIRHEACHWTESKILEMQSLFIDSYLPSTTCDTEYKGDDLDLFKGQPASFSPLQFLSKTARLSDLLDRLAALVFEDLSANAHVHAKLENESDTHSVVTLSWVTKALVLRGHSMAGDFVSMLIQTLSSTANGRQAARESKKNYLLALSYMMQGLDKQVIIPEMNKIYPLLIQSLLQDDLDLQLVTMETLSELLCSAPSVVAKQIDSLVPQLLSLTTYKPSMKVRISALKCLKELTTLPSHVLVPYQNKVCRALVPVLDDMKRLDFVGFGQAVAIEGTHDESVRTNIISCPTLTLPLNSVIVNIFG</sequence>
<dbReference type="PANTHER" id="PTHR12891:SF0">
    <property type="entry name" value="MMS19 NUCLEOTIDE EXCISION REPAIR PROTEIN HOMOLOG"/>
    <property type="match status" value="1"/>
</dbReference>
<evidence type="ECO:0000313" key="10">
    <source>
        <dbReference type="Proteomes" id="UP001164746"/>
    </source>
</evidence>
<dbReference type="InterPro" id="IPR039920">
    <property type="entry name" value="MMS19"/>
</dbReference>
<reference evidence="9" key="1">
    <citation type="submission" date="2022-11" db="EMBL/GenBank/DDBJ databases">
        <title>Centuries of genome instability and evolution in soft-shell clam transmissible cancer (bioRxiv).</title>
        <authorList>
            <person name="Hart S.F.M."/>
            <person name="Yonemitsu M.A."/>
            <person name="Giersch R.M."/>
            <person name="Beal B.F."/>
            <person name="Arriagada G."/>
            <person name="Davis B.W."/>
            <person name="Ostrander E.A."/>
            <person name="Goff S.P."/>
            <person name="Metzger M.J."/>
        </authorList>
    </citation>
    <scope>NUCLEOTIDE SEQUENCE</scope>
    <source>
        <strain evidence="9">MELC-2E11</strain>
        <tissue evidence="9">Siphon/mantle</tissue>
    </source>
</reference>
<dbReference type="Proteomes" id="UP001164746">
    <property type="component" value="Chromosome 12"/>
</dbReference>
<dbReference type="SUPFAM" id="SSF48371">
    <property type="entry name" value="ARM repeat"/>
    <property type="match status" value="1"/>
</dbReference>
<keyword evidence="5" id="KW-0227">DNA damage</keyword>
<evidence type="ECO:0000259" key="8">
    <source>
        <dbReference type="Pfam" id="PF14500"/>
    </source>
</evidence>
<feature type="domain" description="MMS19 C-terminal" evidence="7">
    <location>
        <begin position="772"/>
        <end position="874"/>
    </location>
</feature>
<feature type="domain" description="MMS19 N-terminal" evidence="8">
    <location>
        <begin position="104"/>
        <end position="364"/>
    </location>
</feature>
<keyword evidence="10" id="KW-1185">Reference proteome</keyword>
<comment type="subunit">
    <text evidence="5">Component of the CIA complex.</text>
</comment>
<evidence type="ECO:0000256" key="2">
    <source>
        <dbReference type="ARBA" id="ARBA00009340"/>
    </source>
</evidence>
<dbReference type="InterPro" id="IPR011989">
    <property type="entry name" value="ARM-like"/>
</dbReference>
<dbReference type="PANTHER" id="PTHR12891">
    <property type="entry name" value="DNA REPAIR/TRANSCRIPTION PROTEIN MET18/MMS19"/>
    <property type="match status" value="1"/>
</dbReference>
<feature type="transmembrane region" description="Helical" evidence="6">
    <location>
        <begin position="12"/>
        <end position="30"/>
    </location>
</feature>
<proteinExistence type="inferred from homology"/>
<dbReference type="Pfam" id="PF14500">
    <property type="entry name" value="MMS19_N"/>
    <property type="match status" value="1"/>
</dbReference>
<feature type="transmembrane region" description="Helical" evidence="6">
    <location>
        <begin position="37"/>
        <end position="58"/>
    </location>
</feature>
<keyword evidence="6" id="KW-1133">Transmembrane helix</keyword>
<name>A0ABY7FN79_MYAAR</name>
<evidence type="ECO:0000256" key="3">
    <source>
        <dbReference type="ARBA" id="ARBA00022737"/>
    </source>
</evidence>
<dbReference type="InterPro" id="IPR016024">
    <property type="entry name" value="ARM-type_fold"/>
</dbReference>
<organism evidence="9 10">
    <name type="scientific">Mya arenaria</name>
    <name type="common">Soft-shell clam</name>
    <dbReference type="NCBI Taxonomy" id="6604"/>
    <lineage>
        <taxon>Eukaryota</taxon>
        <taxon>Metazoa</taxon>
        <taxon>Spiralia</taxon>
        <taxon>Lophotrochozoa</taxon>
        <taxon>Mollusca</taxon>
        <taxon>Bivalvia</taxon>
        <taxon>Autobranchia</taxon>
        <taxon>Heteroconchia</taxon>
        <taxon>Euheterodonta</taxon>
        <taxon>Imparidentia</taxon>
        <taxon>Neoheterodontei</taxon>
        <taxon>Myida</taxon>
        <taxon>Myoidea</taxon>
        <taxon>Myidae</taxon>
        <taxon>Mya</taxon>
    </lineage>
</organism>
<protein>
    <recommendedName>
        <fullName evidence="5">MMS19 nucleotide excision repair protein</fullName>
    </recommendedName>
</protein>
<evidence type="ECO:0000259" key="7">
    <source>
        <dbReference type="Pfam" id="PF12460"/>
    </source>
</evidence>
<comment type="similarity">
    <text evidence="2 5">Belongs to the MET18/MMS19 family.</text>
</comment>
<evidence type="ECO:0000313" key="9">
    <source>
        <dbReference type="EMBL" id="WAR22381.1"/>
    </source>
</evidence>
<dbReference type="EMBL" id="CP111023">
    <property type="protein sequence ID" value="WAR22381.1"/>
    <property type="molecule type" value="Genomic_DNA"/>
</dbReference>
<keyword evidence="6" id="KW-0812">Transmembrane</keyword>
<gene>
    <name evidence="9" type="ORF">MAR_016355</name>
</gene>
<keyword evidence="5" id="KW-0206">Cytoskeleton</keyword>
<comment type="function">
    <text evidence="5">Key component of the cytosolic iron-sulfur protein assembly (CIA) complex, a multiprotein complex that mediates the incorporation of iron-sulfur cluster into apoproteins specifically involved in DNA metabolism and genomic integrity. In the CIA complex, MMS19 acts as an adapter between early-acting CIA components and a subset of cellular target iron-sulfur proteins.</text>
</comment>
<keyword evidence="3" id="KW-0677">Repeat</keyword>
<comment type="subcellular location">
    <subcellularLocation>
        <location evidence="5">Cytoplasm</location>
        <location evidence="5">Cytoskeleton</location>
        <location evidence="5">Spindle</location>
    </subcellularLocation>
    <subcellularLocation>
        <location evidence="1 5">Nucleus</location>
    </subcellularLocation>
</comment>